<dbReference type="GO" id="GO:0005886">
    <property type="term" value="C:plasma membrane"/>
    <property type="evidence" value="ECO:0007669"/>
    <property type="project" value="UniProtKB-SubCell"/>
</dbReference>
<feature type="transmembrane region" description="Helical" evidence="10">
    <location>
        <begin position="369"/>
        <end position="393"/>
    </location>
</feature>
<reference evidence="12 13" key="1">
    <citation type="submission" date="2020-07" db="EMBL/GenBank/DDBJ databases">
        <title>Sequencing the genomes of 1000 actinobacteria strains.</title>
        <authorList>
            <person name="Klenk H.-P."/>
        </authorList>
    </citation>
    <scope>NUCLEOTIDE SEQUENCE [LARGE SCALE GENOMIC DNA]</scope>
    <source>
        <strain evidence="12 13">DSM 104006</strain>
    </source>
</reference>
<feature type="transmembrane region" description="Helical" evidence="10">
    <location>
        <begin position="265"/>
        <end position="284"/>
    </location>
</feature>
<feature type="transmembrane region" description="Helical" evidence="10">
    <location>
        <begin position="214"/>
        <end position="245"/>
    </location>
</feature>
<dbReference type="Gene3D" id="6.10.140.1330">
    <property type="match status" value="1"/>
</dbReference>
<dbReference type="Proteomes" id="UP000549616">
    <property type="component" value="Unassembled WGS sequence"/>
</dbReference>
<keyword evidence="10" id="KW-0050">Antiport</keyword>
<evidence type="ECO:0000313" key="13">
    <source>
        <dbReference type="Proteomes" id="UP000549616"/>
    </source>
</evidence>
<dbReference type="EMBL" id="JACCFK010000001">
    <property type="protein sequence ID" value="NYI91059.1"/>
    <property type="molecule type" value="Genomic_DNA"/>
</dbReference>
<comment type="caution">
    <text evidence="12">The sequence shown here is derived from an EMBL/GenBank/DDBJ whole genome shotgun (WGS) entry which is preliminary data.</text>
</comment>
<evidence type="ECO:0000256" key="10">
    <source>
        <dbReference type="RuleBase" id="RU366002"/>
    </source>
</evidence>
<feature type="transmembrane region" description="Helical" evidence="10">
    <location>
        <begin position="112"/>
        <end position="134"/>
    </location>
</feature>
<dbReference type="RefSeq" id="WP_179774997.1">
    <property type="nucleotide sequence ID" value="NZ_JACCFK010000001.1"/>
</dbReference>
<dbReference type="PANTHER" id="PTHR10110">
    <property type="entry name" value="SODIUM/HYDROGEN EXCHANGER"/>
    <property type="match status" value="1"/>
</dbReference>
<dbReference type="InterPro" id="IPR018422">
    <property type="entry name" value="Cation/H_exchanger_CPA1"/>
</dbReference>
<evidence type="ECO:0000313" key="12">
    <source>
        <dbReference type="EMBL" id="NYI91059.1"/>
    </source>
</evidence>
<evidence type="ECO:0000256" key="8">
    <source>
        <dbReference type="ARBA" id="ARBA00023136"/>
    </source>
</evidence>
<keyword evidence="3 10" id="KW-1003">Cell membrane</keyword>
<sequence length="616" mass="65955">MGFAVELTALIVAVLIVTGIAQRLNWSPPLCLVLVGVAASFVPGVPDYHLEPEVVLVGLLPPLLYATAIRTPLFDFRANRVPIAALSVGLVVFTTLVVGWVVWLIVPGIPLAAGFALGAVVAPPDAVAATAVARRVGMPRRIVRILEGESLLNDAAALVGLRTAIAAIAGAVSLGEVGGDFLLAAGGGAVVGLLVGWAANLLRRRLTDPVADTAWSFVIPFVAYLPAEAIHGSGVLAVVVAGVIVGHQMPRMLSGPSRLASRLNWRTIQFLLENVVFLLIGLQVRRIVEEVGDAGLSAWSLALICAGVLAATILTRVLWVFGYGFVSRLRPGVRTPWSYFTVISWAGMRGVVTLAAAFVLPDDTPQRGVLVLAAFVVVAGTLLLHGMTLPGLVRRLRLPPPNPAEDALQEAALLHDMTSAGLAKLEELRGPGDPPEVIDRLRDKQSYRSDSAWENLGRGSALEETPSDAYRRLRAEMLEAERQVLLTARDQGTADDEVLRRVLDGLDIEESLLERPDEEPGMERELDTPEATAGTCEHLETAGAPSGDAEGCVDCLREGTSWVHLRLCLECGHVGCCDSSPRKHATQHFHDTRHPVIRSYEPGENWRWCFVDGIVG</sequence>
<evidence type="ECO:0000256" key="3">
    <source>
        <dbReference type="ARBA" id="ARBA00022475"/>
    </source>
</evidence>
<dbReference type="PROSITE" id="PS50271">
    <property type="entry name" value="ZF_UBP"/>
    <property type="match status" value="1"/>
</dbReference>
<feature type="transmembrane region" description="Helical" evidence="10">
    <location>
        <begin position="54"/>
        <end position="71"/>
    </location>
</feature>
<keyword evidence="6 10" id="KW-0915">Sodium</keyword>
<feature type="transmembrane region" description="Helical" evidence="10">
    <location>
        <begin position="296"/>
        <end position="319"/>
    </location>
</feature>
<organism evidence="12 13">
    <name type="scientific">Amycolatopsis endophytica</name>
    <dbReference type="NCBI Taxonomy" id="860233"/>
    <lineage>
        <taxon>Bacteria</taxon>
        <taxon>Bacillati</taxon>
        <taxon>Actinomycetota</taxon>
        <taxon>Actinomycetes</taxon>
        <taxon>Pseudonocardiales</taxon>
        <taxon>Pseudonocardiaceae</taxon>
        <taxon>Amycolatopsis</taxon>
    </lineage>
</organism>
<feature type="transmembrane region" description="Helical" evidence="10">
    <location>
        <begin position="83"/>
        <end position="106"/>
    </location>
</feature>
<dbReference type="InterPro" id="IPR013083">
    <property type="entry name" value="Znf_RING/FYVE/PHD"/>
</dbReference>
<dbReference type="PANTHER" id="PTHR10110:SF86">
    <property type="entry name" value="SODIUM_HYDROGEN EXCHANGER 7"/>
    <property type="match status" value="1"/>
</dbReference>
<evidence type="ECO:0000256" key="9">
    <source>
        <dbReference type="ARBA" id="ARBA00023201"/>
    </source>
</evidence>
<dbReference type="Pfam" id="PF02148">
    <property type="entry name" value="zf-UBP"/>
    <property type="match status" value="1"/>
</dbReference>
<evidence type="ECO:0000259" key="11">
    <source>
        <dbReference type="PROSITE" id="PS50271"/>
    </source>
</evidence>
<evidence type="ECO:0000256" key="6">
    <source>
        <dbReference type="ARBA" id="ARBA00023053"/>
    </source>
</evidence>
<keyword evidence="7 10" id="KW-0406">Ion transport</keyword>
<keyword evidence="13" id="KW-1185">Reference proteome</keyword>
<protein>
    <submittedName>
        <fullName evidence="12">CPA1 family monovalent cation:H+ antiporter</fullName>
    </submittedName>
</protein>
<dbReference type="Gene3D" id="3.30.40.10">
    <property type="entry name" value="Zinc/RING finger domain, C3HC4 (zinc finger)"/>
    <property type="match status" value="1"/>
</dbReference>
<gene>
    <name evidence="12" type="ORF">HNR02_004382</name>
</gene>
<keyword evidence="9 10" id="KW-0739">Sodium transport</keyword>
<feature type="transmembrane region" description="Helical" evidence="10">
    <location>
        <begin position="181"/>
        <end position="202"/>
    </location>
</feature>
<dbReference type="Pfam" id="PF00999">
    <property type="entry name" value="Na_H_Exchanger"/>
    <property type="match status" value="1"/>
</dbReference>
<dbReference type="SUPFAM" id="SSF57850">
    <property type="entry name" value="RING/U-box"/>
    <property type="match status" value="1"/>
</dbReference>
<dbReference type="AlphaFoldDB" id="A0A853B7J1"/>
<evidence type="ECO:0000256" key="2">
    <source>
        <dbReference type="ARBA" id="ARBA00022448"/>
    </source>
</evidence>
<comment type="similarity">
    <text evidence="10">Belongs to the monovalent cation:proton antiporter 1 (CPA1) transporter (TC 2.A.36) family.</text>
</comment>
<accession>A0A853B7J1</accession>
<dbReference type="GO" id="GO:0008270">
    <property type="term" value="F:zinc ion binding"/>
    <property type="evidence" value="ECO:0007669"/>
    <property type="project" value="InterPro"/>
</dbReference>
<dbReference type="GO" id="GO:0051453">
    <property type="term" value="P:regulation of intracellular pH"/>
    <property type="evidence" value="ECO:0007669"/>
    <property type="project" value="TreeGrafter"/>
</dbReference>
<comment type="function">
    <text evidence="10">Na(+)/H(+) antiporter that extrudes sodium in exchange for external protons.</text>
</comment>
<keyword evidence="8 10" id="KW-0472">Membrane</keyword>
<evidence type="ECO:0000256" key="5">
    <source>
        <dbReference type="ARBA" id="ARBA00022989"/>
    </source>
</evidence>
<dbReference type="InterPro" id="IPR001607">
    <property type="entry name" value="Znf_UBP"/>
</dbReference>
<dbReference type="GO" id="GO:0015386">
    <property type="term" value="F:potassium:proton antiporter activity"/>
    <property type="evidence" value="ECO:0007669"/>
    <property type="project" value="TreeGrafter"/>
</dbReference>
<dbReference type="GO" id="GO:0098719">
    <property type="term" value="P:sodium ion import across plasma membrane"/>
    <property type="evidence" value="ECO:0007669"/>
    <property type="project" value="TreeGrafter"/>
</dbReference>
<evidence type="ECO:0000256" key="1">
    <source>
        <dbReference type="ARBA" id="ARBA00004651"/>
    </source>
</evidence>
<comment type="caution">
    <text evidence="10">Lacks conserved residue(s) required for the propagation of feature annotation.</text>
</comment>
<keyword evidence="4 10" id="KW-0812">Transmembrane</keyword>
<feature type="transmembrane region" description="Helical" evidence="10">
    <location>
        <begin position="155"/>
        <end position="175"/>
    </location>
</feature>
<feature type="domain" description="UBP-type" evidence="11">
    <location>
        <begin position="534"/>
        <end position="616"/>
    </location>
</feature>
<dbReference type="InterPro" id="IPR004705">
    <property type="entry name" value="Cation/H_exchanger_CPA1_bac"/>
</dbReference>
<evidence type="ECO:0000256" key="7">
    <source>
        <dbReference type="ARBA" id="ARBA00023065"/>
    </source>
</evidence>
<dbReference type="NCBIfam" id="TIGR00831">
    <property type="entry name" value="a_cpa1"/>
    <property type="match status" value="1"/>
</dbReference>
<dbReference type="InterPro" id="IPR006153">
    <property type="entry name" value="Cation/H_exchanger_TM"/>
</dbReference>
<keyword evidence="2 10" id="KW-0813">Transport</keyword>
<keyword evidence="5 10" id="KW-1133">Transmembrane helix</keyword>
<feature type="transmembrane region" description="Helical" evidence="10">
    <location>
        <begin position="339"/>
        <end position="360"/>
    </location>
</feature>
<dbReference type="GO" id="GO:0015385">
    <property type="term" value="F:sodium:proton antiporter activity"/>
    <property type="evidence" value="ECO:0007669"/>
    <property type="project" value="InterPro"/>
</dbReference>
<name>A0A853B7J1_9PSEU</name>
<evidence type="ECO:0000256" key="4">
    <source>
        <dbReference type="ARBA" id="ARBA00022692"/>
    </source>
</evidence>
<proteinExistence type="inferred from homology"/>
<comment type="subcellular location">
    <subcellularLocation>
        <location evidence="1 10">Cell membrane</location>
        <topology evidence="1 10">Multi-pass membrane protein</topology>
    </subcellularLocation>
</comment>